<keyword evidence="2 5" id="KW-0812">Transmembrane</keyword>
<feature type="transmembrane region" description="Helical" evidence="5">
    <location>
        <begin position="86"/>
        <end position="109"/>
    </location>
</feature>
<proteinExistence type="predicted"/>
<name>A0A6F9E580_9BACL</name>
<dbReference type="GO" id="GO:0016020">
    <property type="term" value="C:membrane"/>
    <property type="evidence" value="ECO:0007669"/>
    <property type="project" value="UniProtKB-SubCell"/>
</dbReference>
<evidence type="ECO:0000256" key="5">
    <source>
        <dbReference type="SAM" id="Phobius"/>
    </source>
</evidence>
<evidence type="ECO:0000256" key="2">
    <source>
        <dbReference type="ARBA" id="ARBA00022692"/>
    </source>
</evidence>
<evidence type="ECO:0000313" key="6">
    <source>
        <dbReference type="EMBL" id="CAB3392371.1"/>
    </source>
</evidence>
<evidence type="ECO:0000313" key="7">
    <source>
        <dbReference type="Proteomes" id="UP000502196"/>
    </source>
</evidence>
<reference evidence="6 7" key="1">
    <citation type="submission" date="2020-04" db="EMBL/GenBank/DDBJ databases">
        <authorList>
            <person name="Hogendoorn C."/>
        </authorList>
    </citation>
    <scope>NUCLEOTIDE SEQUENCE [LARGE SCALE GENOMIC DNA]</scope>
    <source>
        <strain evidence="6">COOX1</strain>
    </source>
</reference>
<dbReference type="PANTHER" id="PTHR30249">
    <property type="entry name" value="PUTATIVE SEROTONIN TRANSPORTER"/>
    <property type="match status" value="1"/>
</dbReference>
<feature type="transmembrane region" description="Helical" evidence="5">
    <location>
        <begin position="205"/>
        <end position="222"/>
    </location>
</feature>
<keyword evidence="6" id="KW-0378">Hydrolase</keyword>
<dbReference type="Proteomes" id="UP000502196">
    <property type="component" value="Chromosome"/>
</dbReference>
<dbReference type="EMBL" id="LR792683">
    <property type="protein sequence ID" value="CAB3392371.1"/>
    <property type="molecule type" value="Genomic_DNA"/>
</dbReference>
<feature type="transmembrane region" description="Helical" evidence="5">
    <location>
        <begin position="144"/>
        <end position="165"/>
    </location>
</feature>
<keyword evidence="3 5" id="KW-1133">Transmembrane helix</keyword>
<protein>
    <submittedName>
        <fullName evidence="6">Metabolic regulator controlling activity of murein hydrolases</fullName>
    </submittedName>
</protein>
<feature type="transmembrane region" description="Helical" evidence="5">
    <location>
        <begin position="29"/>
        <end position="49"/>
    </location>
</feature>
<dbReference type="InterPro" id="IPR007300">
    <property type="entry name" value="CidB/LrgB"/>
</dbReference>
<feature type="transmembrane region" description="Helical" evidence="5">
    <location>
        <begin position="6"/>
        <end position="22"/>
    </location>
</feature>
<dbReference type="GO" id="GO:0016787">
    <property type="term" value="F:hydrolase activity"/>
    <property type="evidence" value="ECO:0007669"/>
    <property type="project" value="UniProtKB-KW"/>
</dbReference>
<dbReference type="AlphaFoldDB" id="A0A6F9E580"/>
<evidence type="ECO:0000256" key="1">
    <source>
        <dbReference type="ARBA" id="ARBA00004141"/>
    </source>
</evidence>
<evidence type="ECO:0000256" key="4">
    <source>
        <dbReference type="ARBA" id="ARBA00023136"/>
    </source>
</evidence>
<sequence length="225" mass="24306">MQMILFGLVLTLFAYFVATLLYRRVPRPWMNPILTTALAIMAVLVVSRVSYADYVRGAQVYTWLLQPATVAFAVPLYRYRQLLRRYGLAMLAGVAAGSVSAVVSSVYFARWLHLAPAVVTSLVPRSVTTPIAMDISRVIGGVPVMTAVFVIVTGVLGSVMGPFVLRVLRLRSRVARGALFGVAAHGVGTARALELGPREGTVSSLTMILTGLLTVVLAPFLVRML</sequence>
<feature type="transmembrane region" description="Helical" evidence="5">
    <location>
        <begin position="61"/>
        <end position="79"/>
    </location>
</feature>
<dbReference type="PANTHER" id="PTHR30249:SF16">
    <property type="entry name" value="INNER MEMBRANE PROTEIN"/>
    <property type="match status" value="1"/>
</dbReference>
<accession>A0A6F9E580</accession>
<organism evidence="6 7">
    <name type="scientific">Kyrpidia spormannii</name>
    <dbReference type="NCBI Taxonomy" id="2055160"/>
    <lineage>
        <taxon>Bacteria</taxon>
        <taxon>Bacillati</taxon>
        <taxon>Bacillota</taxon>
        <taxon>Bacilli</taxon>
        <taxon>Bacillales</taxon>
        <taxon>Alicyclobacillaceae</taxon>
        <taxon>Kyrpidia</taxon>
    </lineage>
</organism>
<evidence type="ECO:0000256" key="3">
    <source>
        <dbReference type="ARBA" id="ARBA00022989"/>
    </source>
</evidence>
<dbReference type="Pfam" id="PF04172">
    <property type="entry name" value="LrgB"/>
    <property type="match status" value="1"/>
</dbReference>
<comment type="subcellular location">
    <subcellularLocation>
        <location evidence="1">Membrane</location>
        <topology evidence="1">Multi-pass membrane protein</topology>
    </subcellularLocation>
</comment>
<gene>
    <name evidence="6" type="primary">cidB</name>
    <name evidence="6" type="ORF">COOX1_1377</name>
</gene>
<keyword evidence="4 5" id="KW-0472">Membrane</keyword>